<dbReference type="SMART" id="SM00595">
    <property type="entry name" value="MADF"/>
    <property type="match status" value="1"/>
</dbReference>
<protein>
    <submittedName>
        <fullName evidence="3">Uncharacterized protein LOC112051014</fullName>
    </submittedName>
</protein>
<gene>
    <name evidence="3" type="primary">LOC112051014</name>
</gene>
<sequence length="232" mass="27594">MRSSCGKNISWSEDEVIKFLKIYRKLDVLWDSSTLYYKSQKKQLEAYKLFLKSLNKEYVTLDDLKRKINSIRTTYTKELNKMAKDEFYTPRIFWFKLVDSFLRRVVNQRLNLTLKDQEDSSVESETEDSNDYLKVTCIEQDQETSETSKRSSKKKLQSFNNSTTFTPCKVERMSSKSSDSDFEDEFDHFSRSLAIQLRKLPEIDALDLMQQIQQMILIKKQQEHQTLHSEQL</sequence>
<feature type="domain" description="MADF" evidence="1">
    <location>
        <begin position="18"/>
        <end position="107"/>
    </location>
</feature>
<dbReference type="Proteomes" id="UP001652582">
    <property type="component" value="Chromosome 27"/>
</dbReference>
<evidence type="ECO:0000313" key="2">
    <source>
        <dbReference type="Proteomes" id="UP001652582"/>
    </source>
</evidence>
<dbReference type="PROSITE" id="PS51029">
    <property type="entry name" value="MADF"/>
    <property type="match status" value="1"/>
</dbReference>
<evidence type="ECO:0000313" key="3">
    <source>
        <dbReference type="RefSeq" id="XP_052746027.1"/>
    </source>
</evidence>
<dbReference type="InterPro" id="IPR006578">
    <property type="entry name" value="MADF-dom"/>
</dbReference>
<accession>A0ABM3M4N8</accession>
<dbReference type="PANTHER" id="PTHR21505:SF8">
    <property type="entry name" value="DPT-YFP REPRESSOR BY OVEREXPRESSION, ISOFORM D-RELATED"/>
    <property type="match status" value="1"/>
</dbReference>
<name>A0ABM3M4N8_BICAN</name>
<proteinExistence type="predicted"/>
<keyword evidence="2" id="KW-1185">Reference proteome</keyword>
<dbReference type="RefSeq" id="XP_052746027.1">
    <property type="nucleotide sequence ID" value="XM_052890067.1"/>
</dbReference>
<reference evidence="3" key="1">
    <citation type="submission" date="2025-08" db="UniProtKB">
        <authorList>
            <consortium name="RefSeq"/>
        </authorList>
    </citation>
    <scope>IDENTIFICATION</scope>
</reference>
<dbReference type="GeneID" id="112051014"/>
<dbReference type="Pfam" id="PF10545">
    <property type="entry name" value="MADF_DNA_bdg"/>
    <property type="match status" value="1"/>
</dbReference>
<dbReference type="PANTHER" id="PTHR21505">
    <property type="entry name" value="MADF DOMAIN-CONTAINING PROTEIN-RELATED"/>
    <property type="match status" value="1"/>
</dbReference>
<evidence type="ECO:0000259" key="1">
    <source>
        <dbReference type="PROSITE" id="PS51029"/>
    </source>
</evidence>
<organism evidence="2 3">
    <name type="scientific">Bicyclus anynana</name>
    <name type="common">Squinting bush brown butterfly</name>
    <dbReference type="NCBI Taxonomy" id="110368"/>
    <lineage>
        <taxon>Eukaryota</taxon>
        <taxon>Metazoa</taxon>
        <taxon>Ecdysozoa</taxon>
        <taxon>Arthropoda</taxon>
        <taxon>Hexapoda</taxon>
        <taxon>Insecta</taxon>
        <taxon>Pterygota</taxon>
        <taxon>Neoptera</taxon>
        <taxon>Endopterygota</taxon>
        <taxon>Lepidoptera</taxon>
        <taxon>Glossata</taxon>
        <taxon>Ditrysia</taxon>
        <taxon>Papilionoidea</taxon>
        <taxon>Nymphalidae</taxon>
        <taxon>Satyrinae</taxon>
        <taxon>Satyrini</taxon>
        <taxon>Mycalesina</taxon>
        <taxon>Bicyclus</taxon>
    </lineage>
</organism>